<reference evidence="6 7" key="1">
    <citation type="submission" date="2017-08" db="EMBL/GenBank/DDBJ databases">
        <title>A Genome Sequence of Oceanimonas doudoroffii ATCC 27123T.</title>
        <authorList>
            <person name="Brennan M.A."/>
            <person name="Maclea K.S."/>
            <person name="Mcclelland W.D."/>
            <person name="Trachtenberg A.M."/>
        </authorList>
    </citation>
    <scope>NUCLEOTIDE SEQUENCE [LARGE SCALE GENOMIC DNA]</scope>
    <source>
        <strain evidence="6 7">ATCC 27123</strain>
    </source>
</reference>
<dbReference type="Pfam" id="PF14718">
    <property type="entry name" value="SLT_L"/>
    <property type="match status" value="1"/>
</dbReference>
<dbReference type="Pfam" id="PF01464">
    <property type="entry name" value="SLT"/>
    <property type="match status" value="1"/>
</dbReference>
<dbReference type="Gene3D" id="1.10.530.10">
    <property type="match status" value="1"/>
</dbReference>
<comment type="similarity">
    <text evidence="1">Belongs to the transglycosylase Slt family.</text>
</comment>
<accession>A0A233RIJ2</accession>
<feature type="domain" description="Lytic transglycosylase superhelical linker" evidence="5">
    <location>
        <begin position="397"/>
        <end position="463"/>
    </location>
</feature>
<dbReference type="CDD" id="cd13401">
    <property type="entry name" value="Slt70-like"/>
    <property type="match status" value="1"/>
</dbReference>
<evidence type="ECO:0000259" key="5">
    <source>
        <dbReference type="Pfam" id="PF14718"/>
    </source>
</evidence>
<dbReference type="Gene3D" id="1.25.20.10">
    <property type="entry name" value="Bacterial muramidases"/>
    <property type="match status" value="1"/>
</dbReference>
<feature type="domain" description="Transglycosylase SLT" evidence="4">
    <location>
        <begin position="475"/>
        <end position="588"/>
    </location>
</feature>
<comment type="caution">
    <text evidence="6">The sequence shown here is derived from an EMBL/GenBank/DDBJ whole genome shotgun (WGS) entry which is preliminary data.</text>
</comment>
<dbReference type="PANTHER" id="PTHR37423:SF5">
    <property type="entry name" value="SOLUBLE LYTIC MUREIN TRANSGLYCOSYLASE"/>
    <property type="match status" value="1"/>
</dbReference>
<sequence length="635" mass="72712">MFRRLGLGVLLLGLGWCAQASPLRDQYRQAEQALEQGKVNEYRQLRSGLDAYPLVPYLDYRYLADRLNHIGTQDVRGFMSRYPDSQLADRLERLYLFRLAREQRWREFLSLYPELPNSTELKCAHYRAKWALGDRAVAIKGAEQLWLSGHSRPNACDPLFDAWQTVGGRSNEHVWQRMLLAYETGQSGLIKYLSDMLAPSSRAAGELLLALDKDPGLLADTARFEHADKRHRAAMAVALARLADSNPQLAMELYPRYQRQPGLSSLQVAEVERSLARRLMYNRTHEYRSWLDRRLPEVGSDALFELRARLAIWEQDWDHLNDWLDRLPADEQGNSRWQYWRGRALAEAGKAGAADAAWAKAAGERDYYGFLAAQRSQRPYALNFQAPPPAPEWRLAVGRWPALARVEEWLALGNKASARSEWYHLMGKLGKDDQLALGALALRRGWHDKSVLASISAKAWDQLDLRFPVVYRDIFRSQARRLAVEESTLFAIARQESAFYEQARSPVGAGGLMQLMPATARETARKYGIRDYQGAADVYRPEVNVQLGAHYFKELLQRYQGNRVAAIAAYNAGPGRINRWLANSGSRPLDVWVENIPYRETRGYVQNVLAYSVIYQDKLGQQKRFLTPLELNYVY</sequence>
<dbReference type="OrthoDB" id="92254at2"/>
<gene>
    <name evidence="6" type="ORF">B6S08_06895</name>
</gene>
<dbReference type="AlphaFoldDB" id="A0A233RIJ2"/>
<evidence type="ECO:0000313" key="7">
    <source>
        <dbReference type="Proteomes" id="UP000242757"/>
    </source>
</evidence>
<feature type="chain" id="PRO_5013325631" evidence="3">
    <location>
        <begin position="21"/>
        <end position="635"/>
    </location>
</feature>
<dbReference type="InterPro" id="IPR023346">
    <property type="entry name" value="Lysozyme-like_dom_sf"/>
</dbReference>
<dbReference type="SUPFAM" id="SSF53955">
    <property type="entry name" value="Lysozyme-like"/>
    <property type="match status" value="1"/>
</dbReference>
<organism evidence="6 7">
    <name type="scientific">Oceanimonas doudoroffii</name>
    <dbReference type="NCBI Taxonomy" id="84158"/>
    <lineage>
        <taxon>Bacteria</taxon>
        <taxon>Pseudomonadati</taxon>
        <taxon>Pseudomonadota</taxon>
        <taxon>Gammaproteobacteria</taxon>
        <taxon>Aeromonadales</taxon>
        <taxon>Aeromonadaceae</taxon>
        <taxon>Oceanimonas</taxon>
    </lineage>
</organism>
<dbReference type="Pfam" id="PF00760">
    <property type="entry name" value="Cucumo_coat"/>
    <property type="match status" value="1"/>
</dbReference>
<dbReference type="PANTHER" id="PTHR37423">
    <property type="entry name" value="SOLUBLE LYTIC MUREIN TRANSGLYCOSYLASE-RELATED"/>
    <property type="match status" value="1"/>
</dbReference>
<feature type="signal peptide" evidence="3">
    <location>
        <begin position="1"/>
        <end position="20"/>
    </location>
</feature>
<name>A0A233RIJ2_9GAMM</name>
<dbReference type="InterPro" id="IPR008258">
    <property type="entry name" value="Transglycosylase_SLT_dom_1"/>
</dbReference>
<protein>
    <submittedName>
        <fullName evidence="6">Lytic murein transglycosylase</fullName>
    </submittedName>
</protein>
<keyword evidence="7" id="KW-1185">Reference proteome</keyword>
<evidence type="ECO:0000256" key="2">
    <source>
        <dbReference type="ARBA" id="ARBA00022729"/>
    </source>
</evidence>
<evidence type="ECO:0000256" key="3">
    <source>
        <dbReference type="SAM" id="SignalP"/>
    </source>
</evidence>
<dbReference type="InterPro" id="IPR012289">
    <property type="entry name" value="Lytic_TGlycosylase_superhlx_L"/>
</dbReference>
<dbReference type="Proteomes" id="UP000242757">
    <property type="component" value="Unassembled WGS sequence"/>
</dbReference>
<dbReference type="RefSeq" id="WP_094199989.1">
    <property type="nucleotide sequence ID" value="NZ_NBIM01000001.1"/>
</dbReference>
<dbReference type="GO" id="GO:0042597">
    <property type="term" value="C:periplasmic space"/>
    <property type="evidence" value="ECO:0007669"/>
    <property type="project" value="InterPro"/>
</dbReference>
<dbReference type="InterPro" id="IPR037061">
    <property type="entry name" value="Lytic_TGlycoase_superhlx_L_sf"/>
</dbReference>
<proteinExistence type="inferred from homology"/>
<dbReference type="Gene3D" id="1.10.1240.20">
    <property type="entry name" value="Lytic transglycosylase, superhelical linker domain"/>
    <property type="match status" value="1"/>
</dbReference>
<dbReference type="SUPFAM" id="SSF48435">
    <property type="entry name" value="Bacterial muramidases"/>
    <property type="match status" value="1"/>
</dbReference>
<evidence type="ECO:0000313" key="6">
    <source>
        <dbReference type="EMBL" id="OXY83215.1"/>
    </source>
</evidence>
<dbReference type="GO" id="GO:0004553">
    <property type="term" value="F:hydrolase activity, hydrolyzing O-glycosyl compounds"/>
    <property type="evidence" value="ECO:0007669"/>
    <property type="project" value="InterPro"/>
</dbReference>
<dbReference type="EMBL" id="NBIM01000001">
    <property type="protein sequence ID" value="OXY83215.1"/>
    <property type="molecule type" value="Genomic_DNA"/>
</dbReference>
<evidence type="ECO:0000256" key="1">
    <source>
        <dbReference type="ARBA" id="ARBA00007734"/>
    </source>
</evidence>
<keyword evidence="2 3" id="KW-0732">Signal</keyword>
<dbReference type="InterPro" id="IPR008939">
    <property type="entry name" value="Lytic_TGlycosylase_superhlx_U"/>
</dbReference>
<evidence type="ECO:0000259" key="4">
    <source>
        <dbReference type="Pfam" id="PF01464"/>
    </source>
</evidence>